<name>A0AAV7XG22_9NEOP</name>
<evidence type="ECO:0000256" key="3">
    <source>
        <dbReference type="ARBA" id="ARBA00004406"/>
    </source>
</evidence>
<dbReference type="GO" id="GO:0005789">
    <property type="term" value="C:endoplasmic reticulum membrane"/>
    <property type="evidence" value="ECO:0007669"/>
    <property type="project" value="UniProtKB-SubCell"/>
</dbReference>
<evidence type="ECO:0000256" key="11">
    <source>
        <dbReference type="ARBA" id="ARBA00023033"/>
    </source>
</evidence>
<evidence type="ECO:0000256" key="12">
    <source>
        <dbReference type="ARBA" id="ARBA00023136"/>
    </source>
</evidence>
<dbReference type="EMBL" id="JAPTSV010000008">
    <property type="protein sequence ID" value="KAJ1525030.1"/>
    <property type="molecule type" value="Genomic_DNA"/>
</dbReference>
<reference evidence="15" key="1">
    <citation type="submission" date="2022-12" db="EMBL/GenBank/DDBJ databases">
        <title>Chromosome-level genome assembly of the bean flower thrips Megalurothrips usitatus.</title>
        <authorList>
            <person name="Ma L."/>
            <person name="Liu Q."/>
            <person name="Li H."/>
            <person name="Cai W."/>
        </authorList>
    </citation>
    <scope>NUCLEOTIDE SEQUENCE</scope>
    <source>
        <strain evidence="15">Cailab_2022a</strain>
    </source>
</reference>
<dbReference type="Gene3D" id="1.10.630.10">
    <property type="entry name" value="Cytochrome P450"/>
    <property type="match status" value="1"/>
</dbReference>
<dbReference type="Proteomes" id="UP001075354">
    <property type="component" value="Chromosome 8"/>
</dbReference>
<keyword evidence="11 14" id="KW-0503">Monooxygenase</keyword>
<accession>A0AAV7XG22</accession>
<keyword evidence="9 14" id="KW-0560">Oxidoreductase</keyword>
<evidence type="ECO:0000313" key="15">
    <source>
        <dbReference type="EMBL" id="KAJ1525030.1"/>
    </source>
</evidence>
<dbReference type="InterPro" id="IPR002401">
    <property type="entry name" value="Cyt_P450_E_grp-I"/>
</dbReference>
<dbReference type="PROSITE" id="PS00086">
    <property type="entry name" value="CYTOCHROME_P450"/>
    <property type="match status" value="1"/>
</dbReference>
<evidence type="ECO:0000256" key="4">
    <source>
        <dbReference type="ARBA" id="ARBA00010617"/>
    </source>
</evidence>
<dbReference type="GO" id="GO:0004497">
    <property type="term" value="F:monooxygenase activity"/>
    <property type="evidence" value="ECO:0007669"/>
    <property type="project" value="UniProtKB-KW"/>
</dbReference>
<comment type="subcellular location">
    <subcellularLocation>
        <location evidence="3">Endoplasmic reticulum membrane</location>
        <topology evidence="3">Peripheral membrane protein</topology>
    </subcellularLocation>
    <subcellularLocation>
        <location evidence="2">Microsome membrane</location>
        <topology evidence="2">Peripheral membrane protein</topology>
    </subcellularLocation>
</comment>
<keyword evidence="8" id="KW-0492">Microsome</keyword>
<dbReference type="PANTHER" id="PTHR24291">
    <property type="entry name" value="CYTOCHROME P450 FAMILY 4"/>
    <property type="match status" value="1"/>
</dbReference>
<evidence type="ECO:0008006" key="17">
    <source>
        <dbReference type="Google" id="ProtNLM"/>
    </source>
</evidence>
<keyword evidence="10 13" id="KW-0408">Iron</keyword>
<dbReference type="InterPro" id="IPR050196">
    <property type="entry name" value="Cytochrome_P450_Monoox"/>
</dbReference>
<evidence type="ECO:0000313" key="16">
    <source>
        <dbReference type="Proteomes" id="UP001075354"/>
    </source>
</evidence>
<comment type="cofactor">
    <cofactor evidence="1 13">
        <name>heme</name>
        <dbReference type="ChEBI" id="CHEBI:30413"/>
    </cofactor>
</comment>
<organism evidence="15 16">
    <name type="scientific">Megalurothrips usitatus</name>
    <name type="common">bean blossom thrips</name>
    <dbReference type="NCBI Taxonomy" id="439358"/>
    <lineage>
        <taxon>Eukaryota</taxon>
        <taxon>Metazoa</taxon>
        <taxon>Ecdysozoa</taxon>
        <taxon>Arthropoda</taxon>
        <taxon>Hexapoda</taxon>
        <taxon>Insecta</taxon>
        <taxon>Pterygota</taxon>
        <taxon>Neoptera</taxon>
        <taxon>Paraneoptera</taxon>
        <taxon>Thysanoptera</taxon>
        <taxon>Terebrantia</taxon>
        <taxon>Thripoidea</taxon>
        <taxon>Thripidae</taxon>
        <taxon>Megalurothrips</taxon>
    </lineage>
</organism>
<gene>
    <name evidence="15" type="ORF">ONE63_009876</name>
</gene>
<evidence type="ECO:0000256" key="7">
    <source>
        <dbReference type="ARBA" id="ARBA00022824"/>
    </source>
</evidence>
<evidence type="ECO:0000256" key="8">
    <source>
        <dbReference type="ARBA" id="ARBA00022848"/>
    </source>
</evidence>
<evidence type="ECO:0000256" key="1">
    <source>
        <dbReference type="ARBA" id="ARBA00001971"/>
    </source>
</evidence>
<dbReference type="PANTHER" id="PTHR24291:SF189">
    <property type="entry name" value="CYTOCHROME P450 4C3-RELATED"/>
    <property type="match status" value="1"/>
</dbReference>
<keyword evidence="5 13" id="KW-0349">Heme</keyword>
<keyword evidence="12" id="KW-0472">Membrane</keyword>
<evidence type="ECO:0000256" key="2">
    <source>
        <dbReference type="ARBA" id="ARBA00004174"/>
    </source>
</evidence>
<evidence type="ECO:0000256" key="6">
    <source>
        <dbReference type="ARBA" id="ARBA00022723"/>
    </source>
</evidence>
<evidence type="ECO:0000256" key="9">
    <source>
        <dbReference type="ARBA" id="ARBA00023002"/>
    </source>
</evidence>
<dbReference type="GO" id="GO:0020037">
    <property type="term" value="F:heme binding"/>
    <property type="evidence" value="ECO:0007669"/>
    <property type="project" value="InterPro"/>
</dbReference>
<dbReference type="GO" id="GO:0005506">
    <property type="term" value="F:iron ion binding"/>
    <property type="evidence" value="ECO:0007669"/>
    <property type="project" value="InterPro"/>
</dbReference>
<protein>
    <recommendedName>
        <fullName evidence="17">Cytochrome P450 4C1-like</fullName>
    </recommendedName>
</protein>
<feature type="binding site" description="axial binding residue" evidence="13">
    <location>
        <position position="422"/>
    </location>
    <ligand>
        <name>heme</name>
        <dbReference type="ChEBI" id="CHEBI:30413"/>
    </ligand>
    <ligandPart>
        <name>Fe</name>
        <dbReference type="ChEBI" id="CHEBI:18248"/>
    </ligandPart>
</feature>
<dbReference type="PRINTS" id="PR00385">
    <property type="entry name" value="P450"/>
</dbReference>
<dbReference type="AlphaFoldDB" id="A0AAV7XG22"/>
<keyword evidence="6 13" id="KW-0479">Metal-binding</keyword>
<evidence type="ECO:0000256" key="13">
    <source>
        <dbReference type="PIRSR" id="PIRSR602401-1"/>
    </source>
</evidence>
<keyword evidence="16" id="KW-1185">Reference proteome</keyword>
<proteinExistence type="inferred from homology"/>
<comment type="similarity">
    <text evidence="4 14">Belongs to the cytochrome P450 family.</text>
</comment>
<dbReference type="InterPro" id="IPR001128">
    <property type="entry name" value="Cyt_P450"/>
</dbReference>
<dbReference type="SUPFAM" id="SSF48264">
    <property type="entry name" value="Cytochrome P450"/>
    <property type="match status" value="1"/>
</dbReference>
<dbReference type="InterPro" id="IPR036396">
    <property type="entry name" value="Cyt_P450_sf"/>
</dbReference>
<dbReference type="GO" id="GO:0016705">
    <property type="term" value="F:oxidoreductase activity, acting on paired donors, with incorporation or reduction of molecular oxygen"/>
    <property type="evidence" value="ECO:0007669"/>
    <property type="project" value="InterPro"/>
</dbReference>
<comment type="caution">
    <text evidence="15">The sequence shown here is derived from an EMBL/GenBank/DDBJ whole genome shotgun (WGS) entry which is preliminary data.</text>
</comment>
<dbReference type="PRINTS" id="PR00463">
    <property type="entry name" value="EP450I"/>
</dbReference>
<evidence type="ECO:0000256" key="10">
    <source>
        <dbReference type="ARBA" id="ARBA00023004"/>
    </source>
</evidence>
<keyword evidence="7" id="KW-0256">Endoplasmic reticulum</keyword>
<dbReference type="InterPro" id="IPR017972">
    <property type="entry name" value="Cyt_P450_CS"/>
</dbReference>
<evidence type="ECO:0000256" key="14">
    <source>
        <dbReference type="RuleBase" id="RU000461"/>
    </source>
</evidence>
<sequence>MTLLLPAIAAQQRMQRVLADMPGPPPLPLLGNIPELFSRQDAFWSKILRLMAGYGPTFCFWLGPTPFVVVTDPRDLEHVCGNARFNDKSPWYTLARAALGTGLITLNGEQWRRHRRAIAPSLHQHVLVQNVEVFRRKTAGLLHMLTRASRSGETVDILEFCNLASIDAVCETLLSAAADATALAKFVRQTTDAALGVTRRVCRPWLLWDRLYALTREGRDSARTQRDTDAFIDGVIEGRGEKTSRGSCWVKRRSFLEHALEGLEDLMSPEEWREEAKAMVVAGQGTVAHCLSFALLLLAMHPDQQHRVHQELDDVFGADPDREVTEHELPHLQLLERVILETLRLFPLVPVFGRACPEDTELPSGRTVPRGANIFMFSFHTHRDPAWFPDPLRFDPDRFLPEQVRTRPALSFAAFSAGPRGCIGQRYAMMYLKTALGTVLRRYQLHRAPGDTRSVADLPVEIGVILSLDGGFPVRVSERCDFVSAPSSSPPRNLH</sequence>
<evidence type="ECO:0000256" key="5">
    <source>
        <dbReference type="ARBA" id="ARBA00022617"/>
    </source>
</evidence>
<dbReference type="Pfam" id="PF00067">
    <property type="entry name" value="p450"/>
    <property type="match status" value="1"/>
</dbReference>